<sequence>MPKNTPRKKKMENNRKDKKDKAKINKKAVNDKKKK</sequence>
<feature type="compositionally biased region" description="Basic residues" evidence="1">
    <location>
        <begin position="1"/>
        <end position="10"/>
    </location>
</feature>
<feature type="region of interest" description="Disordered" evidence="1">
    <location>
        <begin position="1"/>
        <end position="35"/>
    </location>
</feature>
<evidence type="ECO:0000256" key="1">
    <source>
        <dbReference type="SAM" id="MobiDB-lite"/>
    </source>
</evidence>
<dbReference type="EMBL" id="CP104013">
    <property type="protein sequence ID" value="UYP46169.1"/>
    <property type="molecule type" value="Genomic_DNA"/>
</dbReference>
<reference evidence="2" key="1">
    <citation type="submission" date="2022-09" db="EMBL/GenBank/DDBJ databases">
        <title>Actin cytoskeleton and complex cell architecture in an #Asgard archaeon.</title>
        <authorList>
            <person name="Ponce Toledo R.I."/>
            <person name="Schleper C."/>
            <person name="Rodrigues Oliveira T."/>
            <person name="Wollweber F."/>
            <person name="Xu J."/>
            <person name="Rittmann S."/>
            <person name="Klingl A."/>
            <person name="Pilhofer M."/>
        </authorList>
    </citation>
    <scope>NUCLEOTIDE SEQUENCE</scope>
    <source>
        <strain evidence="2">B-35</strain>
    </source>
</reference>
<keyword evidence="3" id="KW-1185">Reference proteome</keyword>
<evidence type="ECO:0000313" key="3">
    <source>
        <dbReference type="Proteomes" id="UP001208689"/>
    </source>
</evidence>
<accession>A0ABY6HUN9</accession>
<proteinExistence type="predicted"/>
<protein>
    <submittedName>
        <fullName evidence="2">Uncharacterized protein</fullName>
    </submittedName>
</protein>
<evidence type="ECO:0000313" key="2">
    <source>
        <dbReference type="EMBL" id="UYP46169.1"/>
    </source>
</evidence>
<name>A0ABY6HUN9_9ARCH</name>
<organism evidence="2 3">
    <name type="scientific">Candidatus Lokiarchaeum ossiferum</name>
    <dbReference type="NCBI Taxonomy" id="2951803"/>
    <lineage>
        <taxon>Archaea</taxon>
        <taxon>Promethearchaeati</taxon>
        <taxon>Promethearchaeota</taxon>
        <taxon>Promethearchaeia</taxon>
        <taxon>Promethearchaeales</taxon>
        <taxon>Promethearchaeaceae</taxon>
        <taxon>Candidatus Lokiarchaeum</taxon>
    </lineage>
</organism>
<feature type="compositionally biased region" description="Basic and acidic residues" evidence="1">
    <location>
        <begin position="11"/>
        <end position="35"/>
    </location>
</feature>
<gene>
    <name evidence="2" type="ORF">NEF87_002454</name>
</gene>
<dbReference type="Proteomes" id="UP001208689">
    <property type="component" value="Chromosome"/>
</dbReference>